<dbReference type="Proteomes" id="UP000789901">
    <property type="component" value="Unassembled WGS sequence"/>
</dbReference>
<keyword evidence="2" id="KW-1185">Reference proteome</keyword>
<accession>A0ABN7XHP2</accession>
<organism evidence="1 2">
    <name type="scientific">Gigaspora margarita</name>
    <dbReference type="NCBI Taxonomy" id="4874"/>
    <lineage>
        <taxon>Eukaryota</taxon>
        <taxon>Fungi</taxon>
        <taxon>Fungi incertae sedis</taxon>
        <taxon>Mucoromycota</taxon>
        <taxon>Glomeromycotina</taxon>
        <taxon>Glomeromycetes</taxon>
        <taxon>Diversisporales</taxon>
        <taxon>Gigasporaceae</taxon>
        <taxon>Gigaspora</taxon>
    </lineage>
</organism>
<protein>
    <submittedName>
        <fullName evidence="1">43075_t:CDS:1</fullName>
    </submittedName>
</protein>
<dbReference type="EMBL" id="CAJVQB010142447">
    <property type="protein sequence ID" value="CAG8854792.1"/>
    <property type="molecule type" value="Genomic_DNA"/>
</dbReference>
<reference evidence="1 2" key="1">
    <citation type="submission" date="2021-06" db="EMBL/GenBank/DDBJ databases">
        <authorList>
            <person name="Kallberg Y."/>
            <person name="Tangrot J."/>
            <person name="Rosling A."/>
        </authorList>
    </citation>
    <scope>NUCLEOTIDE SEQUENCE [LARGE SCALE GENOMIC DNA]</scope>
    <source>
        <strain evidence="1 2">120-4 pot B 10/14</strain>
    </source>
</reference>
<evidence type="ECO:0000313" key="2">
    <source>
        <dbReference type="Proteomes" id="UP000789901"/>
    </source>
</evidence>
<proteinExistence type="predicted"/>
<sequence length="40" mass="4803">DFAVTCEISEARIFMTVLDYKVSIYSPFDHWNFLDRDDRS</sequence>
<gene>
    <name evidence="1" type="ORF">GMARGA_LOCUS43613</name>
</gene>
<comment type="caution">
    <text evidence="1">The sequence shown here is derived from an EMBL/GenBank/DDBJ whole genome shotgun (WGS) entry which is preliminary data.</text>
</comment>
<name>A0ABN7XHP2_GIGMA</name>
<evidence type="ECO:0000313" key="1">
    <source>
        <dbReference type="EMBL" id="CAG8854792.1"/>
    </source>
</evidence>
<feature type="non-terminal residue" evidence="1">
    <location>
        <position position="1"/>
    </location>
</feature>